<dbReference type="Pfam" id="PF04494">
    <property type="entry name" value="TFIID_NTD2"/>
    <property type="match status" value="1"/>
</dbReference>
<evidence type="ECO:0000256" key="1">
    <source>
        <dbReference type="ARBA" id="ARBA00004123"/>
    </source>
</evidence>
<feature type="region of interest" description="Disordered" evidence="8">
    <location>
        <begin position="356"/>
        <end position="434"/>
    </location>
</feature>
<evidence type="ECO:0000259" key="9">
    <source>
        <dbReference type="Pfam" id="PF04494"/>
    </source>
</evidence>
<dbReference type="PROSITE" id="PS00678">
    <property type="entry name" value="WD_REPEATS_1"/>
    <property type="match status" value="1"/>
</dbReference>
<evidence type="ECO:0000256" key="7">
    <source>
        <dbReference type="PROSITE-ProRule" id="PRU00221"/>
    </source>
</evidence>
<dbReference type="PRINTS" id="PR00320">
    <property type="entry name" value="GPROTEINBRPT"/>
</dbReference>
<gene>
    <name evidence="10" type="primary">TAF5</name>
    <name evidence="10" type="ORF">MBRA1_001551</name>
</gene>
<keyword evidence="6" id="KW-0539">Nucleus</keyword>
<feature type="compositionally biased region" description="Polar residues" evidence="8">
    <location>
        <begin position="359"/>
        <end position="370"/>
    </location>
</feature>
<keyword evidence="11" id="KW-1185">Reference proteome</keyword>
<dbReference type="CDD" id="cd08044">
    <property type="entry name" value="TAF5_NTD2"/>
    <property type="match status" value="1"/>
</dbReference>
<feature type="repeat" description="WD" evidence="7">
    <location>
        <begin position="616"/>
        <end position="657"/>
    </location>
</feature>
<accession>A0AAF0DT10</accession>
<dbReference type="GO" id="GO:0016251">
    <property type="term" value="F:RNA polymerase II general transcription initiation factor activity"/>
    <property type="evidence" value="ECO:0007669"/>
    <property type="project" value="TreeGrafter"/>
</dbReference>
<reference evidence="10" key="1">
    <citation type="submission" date="2023-03" db="EMBL/GenBank/DDBJ databases">
        <title>Mating type loci evolution in Malassezia.</title>
        <authorList>
            <person name="Coelho M.A."/>
        </authorList>
    </citation>
    <scope>NUCLEOTIDE SEQUENCE</scope>
    <source>
        <strain evidence="10">CBS 14135</strain>
    </source>
</reference>
<dbReference type="InterPro" id="IPR036322">
    <property type="entry name" value="WD40_repeat_dom_sf"/>
</dbReference>
<dbReference type="Pfam" id="PF00400">
    <property type="entry name" value="WD40"/>
    <property type="match status" value="5"/>
</dbReference>
<evidence type="ECO:0000256" key="3">
    <source>
        <dbReference type="ARBA" id="ARBA00022737"/>
    </source>
</evidence>
<dbReference type="GO" id="GO:0006367">
    <property type="term" value="P:transcription initiation at RNA polymerase II promoter"/>
    <property type="evidence" value="ECO:0007669"/>
    <property type="project" value="TreeGrafter"/>
</dbReference>
<evidence type="ECO:0000256" key="8">
    <source>
        <dbReference type="SAM" id="MobiDB-lite"/>
    </source>
</evidence>
<keyword evidence="5" id="KW-0804">Transcription</keyword>
<dbReference type="InterPro" id="IPR001680">
    <property type="entry name" value="WD40_rpt"/>
</dbReference>
<evidence type="ECO:0000256" key="5">
    <source>
        <dbReference type="ARBA" id="ARBA00023163"/>
    </source>
</evidence>
<feature type="compositionally biased region" description="Basic and acidic residues" evidence="8">
    <location>
        <begin position="85"/>
        <end position="95"/>
    </location>
</feature>
<protein>
    <submittedName>
        <fullName evidence="10">Transcription initiation factor TFIID subunit 5</fullName>
    </submittedName>
</protein>
<evidence type="ECO:0000313" key="11">
    <source>
        <dbReference type="Proteomes" id="UP001216638"/>
    </source>
</evidence>
<dbReference type="Gene3D" id="1.25.40.500">
    <property type="entry name" value="TFIID subunit TAF5, NTD2 domain"/>
    <property type="match status" value="1"/>
</dbReference>
<name>A0AAF0DT10_9BASI</name>
<dbReference type="EMBL" id="CP119952">
    <property type="protein sequence ID" value="WFC94913.1"/>
    <property type="molecule type" value="Genomic_DNA"/>
</dbReference>
<sequence length="856" mass="91962">MSSSAAKVEMSGSEADASRKSDTDMESSAVMEYLRARGFGKALAAMQAEMEATAKGASSEDAVKAREAQFGSLVVGIDEIASKNVPRDPRDKDAPETGPSSALEQAGAQALLLDPTDTARGFAMIKTWCGGSLDIYQPELLPLLLPLFVHSYLNLVDMGLGSAAEEFYAAHASFFLPIHSELLAHLRSLGLPSQIATDELAQRFRTERYVLKMSPNVFGLLIGWLTDGTSPVGFAGMDESAVIDNMLEPSRRGREAMLKIINERCRLQVLRSALFQLDPSELEEGTGLTGAGPSFSNAANASQSRIHAALGAQAVSETDAIADFNSRAAGPVLKLHPRIPLAEDLKEEVDHILREEQSQARTQTQPTKSATPAAGDAEERSEGAAAPKSRSQSLAPGAREDSVAAEEATEATQPPEADPSAGLHEATLADLPPQPSAFRTVDLLREVERVRDARKCLRIDPKLAPEPASATGDAAQHATQWPGVPRTVGLPSVCMYTYYDAEDGLTCSKTSEDLTLMAAGFEESYVQLWSLKGEPLQELQSDFSLSAIRDRRSLNKHREPFPYSTRKLVGHSAPVYGVAFDPVGGSASRPRHLLSCSADGTARLWSLDTYAALVAYRGHQYPVWDVTWGPLGTYFATASADRTARLWSAERINPLRIYAGHLSDVDCVRFHPNSLYLATGSSDRTCRLWDVQRGACVRLFVGSQSPISCVRISSDGRYLASASAGNTMGAFAQATGSASDDYAISLWDMASGRRIKKMWGHTGTIHEMDFSADGAVLVTGSADATVRCWDVRAAGQDAGPTHEPSTTFHGDARDARTSSDCVATYYTKSTPVYDIHFSPRNLCLAAGVHAPVGTAP</sequence>
<dbReference type="PROSITE" id="PS50082">
    <property type="entry name" value="WD_REPEATS_2"/>
    <property type="match status" value="4"/>
</dbReference>
<dbReference type="SUPFAM" id="SSF160897">
    <property type="entry name" value="Taf5 N-terminal domain-like"/>
    <property type="match status" value="1"/>
</dbReference>
<evidence type="ECO:0000256" key="6">
    <source>
        <dbReference type="ARBA" id="ARBA00023242"/>
    </source>
</evidence>
<dbReference type="AlphaFoldDB" id="A0AAF0DT10"/>
<dbReference type="InterPro" id="IPR015943">
    <property type="entry name" value="WD40/YVTN_repeat-like_dom_sf"/>
</dbReference>
<dbReference type="PROSITE" id="PS50294">
    <property type="entry name" value="WD_REPEATS_REGION"/>
    <property type="match status" value="4"/>
</dbReference>
<feature type="repeat" description="WD" evidence="7">
    <location>
        <begin position="568"/>
        <end position="615"/>
    </location>
</feature>
<keyword evidence="4" id="KW-0805">Transcription regulation</keyword>
<dbReference type="SMART" id="SM00320">
    <property type="entry name" value="WD40"/>
    <property type="match status" value="6"/>
</dbReference>
<dbReference type="InterPro" id="IPR037264">
    <property type="entry name" value="TFIID_NTD2_sf"/>
</dbReference>
<dbReference type="PANTHER" id="PTHR19879">
    <property type="entry name" value="TRANSCRIPTION INITIATION FACTOR TFIID"/>
    <property type="match status" value="1"/>
</dbReference>
<feature type="repeat" description="WD" evidence="7">
    <location>
        <begin position="658"/>
        <end position="699"/>
    </location>
</feature>
<keyword evidence="3" id="KW-0677">Repeat</keyword>
<keyword evidence="2 7" id="KW-0853">WD repeat</keyword>
<dbReference type="InterPro" id="IPR019775">
    <property type="entry name" value="WD40_repeat_CS"/>
</dbReference>
<feature type="repeat" description="WD" evidence="7">
    <location>
        <begin position="758"/>
        <end position="792"/>
    </location>
</feature>
<evidence type="ECO:0000256" key="4">
    <source>
        <dbReference type="ARBA" id="ARBA00023015"/>
    </source>
</evidence>
<dbReference type="Proteomes" id="UP001216638">
    <property type="component" value="Chromosome 2"/>
</dbReference>
<dbReference type="Gene3D" id="2.130.10.10">
    <property type="entry name" value="YVTN repeat-like/Quinoprotein amine dehydrogenase"/>
    <property type="match status" value="3"/>
</dbReference>
<dbReference type="InterPro" id="IPR020472">
    <property type="entry name" value="WD40_PAC1"/>
</dbReference>
<dbReference type="InterPro" id="IPR007582">
    <property type="entry name" value="TFIID_NTD2"/>
</dbReference>
<feature type="domain" description="TFIID subunit TAF5 NTD2" evidence="9">
    <location>
        <begin position="114"/>
        <end position="228"/>
    </location>
</feature>
<dbReference type="GO" id="GO:0005669">
    <property type="term" value="C:transcription factor TFIID complex"/>
    <property type="evidence" value="ECO:0007669"/>
    <property type="project" value="TreeGrafter"/>
</dbReference>
<comment type="subcellular location">
    <subcellularLocation>
        <location evidence="1">Nucleus</location>
    </subcellularLocation>
</comment>
<proteinExistence type="predicted"/>
<evidence type="ECO:0000313" key="10">
    <source>
        <dbReference type="EMBL" id="WFC94913.1"/>
    </source>
</evidence>
<evidence type="ECO:0000256" key="2">
    <source>
        <dbReference type="ARBA" id="ARBA00022574"/>
    </source>
</evidence>
<feature type="region of interest" description="Disordered" evidence="8">
    <location>
        <begin position="1"/>
        <end position="27"/>
    </location>
</feature>
<dbReference type="PANTHER" id="PTHR19879:SF1">
    <property type="entry name" value="CANNONBALL-RELATED"/>
    <property type="match status" value="1"/>
</dbReference>
<dbReference type="CDD" id="cd00200">
    <property type="entry name" value="WD40"/>
    <property type="match status" value="1"/>
</dbReference>
<organism evidence="10 11">
    <name type="scientific">Malassezia brasiliensis</name>
    <dbReference type="NCBI Taxonomy" id="1821822"/>
    <lineage>
        <taxon>Eukaryota</taxon>
        <taxon>Fungi</taxon>
        <taxon>Dikarya</taxon>
        <taxon>Basidiomycota</taxon>
        <taxon>Ustilaginomycotina</taxon>
        <taxon>Malasseziomycetes</taxon>
        <taxon>Malasseziales</taxon>
        <taxon>Malasseziaceae</taxon>
        <taxon>Malassezia</taxon>
    </lineage>
</organism>
<dbReference type="SUPFAM" id="SSF50978">
    <property type="entry name" value="WD40 repeat-like"/>
    <property type="match status" value="1"/>
</dbReference>
<feature type="region of interest" description="Disordered" evidence="8">
    <location>
        <begin position="84"/>
        <end position="104"/>
    </location>
</feature>